<keyword evidence="6 8" id="KW-0472">Membrane</keyword>
<keyword evidence="5" id="KW-0443">Lipid metabolism</keyword>
<reference evidence="9" key="1">
    <citation type="journal article" date="2023" name="Mol. Phylogenet. Evol.">
        <title>Genome-scale phylogeny and comparative genomics of the fungal order Sordariales.</title>
        <authorList>
            <person name="Hensen N."/>
            <person name="Bonometti L."/>
            <person name="Westerberg I."/>
            <person name="Brannstrom I.O."/>
            <person name="Guillou S."/>
            <person name="Cros-Aarteil S."/>
            <person name="Calhoun S."/>
            <person name="Haridas S."/>
            <person name="Kuo A."/>
            <person name="Mondo S."/>
            <person name="Pangilinan J."/>
            <person name="Riley R."/>
            <person name="LaButti K."/>
            <person name="Andreopoulos B."/>
            <person name="Lipzen A."/>
            <person name="Chen C."/>
            <person name="Yan M."/>
            <person name="Daum C."/>
            <person name="Ng V."/>
            <person name="Clum A."/>
            <person name="Steindorff A."/>
            <person name="Ohm R.A."/>
            <person name="Martin F."/>
            <person name="Silar P."/>
            <person name="Natvig D.O."/>
            <person name="Lalanne C."/>
            <person name="Gautier V."/>
            <person name="Ament-Velasquez S.L."/>
            <person name="Kruys A."/>
            <person name="Hutchinson M.I."/>
            <person name="Powell A.J."/>
            <person name="Barry K."/>
            <person name="Miller A.N."/>
            <person name="Grigoriev I.V."/>
            <person name="Debuchy R."/>
            <person name="Gladieux P."/>
            <person name="Hiltunen Thoren M."/>
            <person name="Johannesson H."/>
        </authorList>
    </citation>
    <scope>NUCLEOTIDE SEQUENCE</scope>
    <source>
        <strain evidence="9">CBS 314.62</strain>
    </source>
</reference>
<dbReference type="PANTHER" id="PTHR21212">
    <property type="entry name" value="BERNARDINELLI-SEIP CONGENITAL LIPODYSTROPHY 2 HOMOLOG BSCL2 PROTEIN"/>
    <property type="match status" value="1"/>
</dbReference>
<name>A0AAE1C860_9PEZI</name>
<feature type="compositionally biased region" description="Low complexity" evidence="7">
    <location>
        <begin position="383"/>
        <end position="395"/>
    </location>
</feature>
<evidence type="ECO:0000256" key="5">
    <source>
        <dbReference type="ARBA" id="ARBA00023098"/>
    </source>
</evidence>
<dbReference type="PANTHER" id="PTHR21212:SF0">
    <property type="entry name" value="SEIPIN"/>
    <property type="match status" value="1"/>
</dbReference>
<dbReference type="GO" id="GO:0006629">
    <property type="term" value="P:lipid metabolic process"/>
    <property type="evidence" value="ECO:0007669"/>
    <property type="project" value="UniProtKB-KW"/>
</dbReference>
<keyword evidence="3" id="KW-0256">Endoplasmic reticulum</keyword>
<evidence type="ECO:0000256" key="1">
    <source>
        <dbReference type="ARBA" id="ARBA00004477"/>
    </source>
</evidence>
<comment type="caution">
    <text evidence="9">The sequence shown here is derived from an EMBL/GenBank/DDBJ whole genome shotgun (WGS) entry which is preliminary data.</text>
</comment>
<keyword evidence="2 8" id="KW-0812">Transmembrane</keyword>
<evidence type="ECO:0000256" key="2">
    <source>
        <dbReference type="ARBA" id="ARBA00022692"/>
    </source>
</evidence>
<protein>
    <submittedName>
        <fullName evidence="9">Adipose-regulatory protein-domain-containing protein</fullName>
    </submittedName>
</protein>
<evidence type="ECO:0000313" key="10">
    <source>
        <dbReference type="Proteomes" id="UP001270362"/>
    </source>
</evidence>
<dbReference type="GO" id="GO:0140042">
    <property type="term" value="P:lipid droplet formation"/>
    <property type="evidence" value="ECO:0007669"/>
    <property type="project" value="UniProtKB-ARBA"/>
</dbReference>
<evidence type="ECO:0000313" key="9">
    <source>
        <dbReference type="EMBL" id="KAK3682518.1"/>
    </source>
</evidence>
<gene>
    <name evidence="9" type="ORF">B0T22DRAFT_471323</name>
</gene>
<organism evidence="9 10">
    <name type="scientific">Podospora appendiculata</name>
    <dbReference type="NCBI Taxonomy" id="314037"/>
    <lineage>
        <taxon>Eukaryota</taxon>
        <taxon>Fungi</taxon>
        <taxon>Dikarya</taxon>
        <taxon>Ascomycota</taxon>
        <taxon>Pezizomycotina</taxon>
        <taxon>Sordariomycetes</taxon>
        <taxon>Sordariomycetidae</taxon>
        <taxon>Sordariales</taxon>
        <taxon>Podosporaceae</taxon>
        <taxon>Podospora</taxon>
    </lineage>
</organism>
<evidence type="ECO:0000256" key="4">
    <source>
        <dbReference type="ARBA" id="ARBA00022989"/>
    </source>
</evidence>
<reference evidence="9" key="2">
    <citation type="submission" date="2023-06" db="EMBL/GenBank/DDBJ databases">
        <authorList>
            <consortium name="Lawrence Berkeley National Laboratory"/>
            <person name="Haridas S."/>
            <person name="Hensen N."/>
            <person name="Bonometti L."/>
            <person name="Westerberg I."/>
            <person name="Brannstrom I.O."/>
            <person name="Guillou S."/>
            <person name="Cros-Aarteil S."/>
            <person name="Calhoun S."/>
            <person name="Kuo A."/>
            <person name="Mondo S."/>
            <person name="Pangilinan J."/>
            <person name="Riley R."/>
            <person name="Labutti K."/>
            <person name="Andreopoulos B."/>
            <person name="Lipzen A."/>
            <person name="Chen C."/>
            <person name="Yanf M."/>
            <person name="Daum C."/>
            <person name="Ng V."/>
            <person name="Clum A."/>
            <person name="Steindorff A."/>
            <person name="Ohm R."/>
            <person name="Martin F."/>
            <person name="Silar P."/>
            <person name="Natvig D."/>
            <person name="Lalanne C."/>
            <person name="Gautier V."/>
            <person name="Ament-Velasquez S.L."/>
            <person name="Kruys A."/>
            <person name="Hutchinson M.I."/>
            <person name="Powell A.J."/>
            <person name="Barry K."/>
            <person name="Miller A.N."/>
            <person name="Grigoriev I.V."/>
            <person name="Debuchy R."/>
            <person name="Gladieux P."/>
            <person name="Thoren M.H."/>
            <person name="Johannesson H."/>
        </authorList>
    </citation>
    <scope>NUCLEOTIDE SEQUENCE</scope>
    <source>
        <strain evidence="9">CBS 314.62</strain>
    </source>
</reference>
<dbReference type="Proteomes" id="UP001270362">
    <property type="component" value="Unassembled WGS sequence"/>
</dbReference>
<keyword evidence="10" id="KW-1185">Reference proteome</keyword>
<evidence type="ECO:0000256" key="3">
    <source>
        <dbReference type="ARBA" id="ARBA00022824"/>
    </source>
</evidence>
<dbReference type="AlphaFoldDB" id="A0AAE1C860"/>
<dbReference type="Pfam" id="PF06775">
    <property type="entry name" value="Seipin"/>
    <property type="match status" value="1"/>
</dbReference>
<dbReference type="InterPro" id="IPR009617">
    <property type="entry name" value="Seipin"/>
</dbReference>
<keyword evidence="4 8" id="KW-1133">Transmembrane helix</keyword>
<evidence type="ECO:0000256" key="7">
    <source>
        <dbReference type="SAM" id="MobiDB-lite"/>
    </source>
</evidence>
<proteinExistence type="predicted"/>
<feature type="compositionally biased region" description="Acidic residues" evidence="7">
    <location>
        <begin position="396"/>
        <end position="405"/>
    </location>
</feature>
<comment type="subcellular location">
    <subcellularLocation>
        <location evidence="1">Endoplasmic reticulum membrane</location>
        <topology evidence="1">Multi-pass membrane protein</topology>
    </subcellularLocation>
</comment>
<evidence type="ECO:0000256" key="6">
    <source>
        <dbReference type="ARBA" id="ARBA00023136"/>
    </source>
</evidence>
<sequence>MMQPSPLEDLVSGIQKDLAPLYETLADCAQQIYNLCASRSSQRTLVNMVQTVIASAFLYGLAVAGYLLFYHEYLPDQVTTVPVHLQYGSWANPYGVSSLDYGLIKDQQPYDISVSLSLPRSPANLERGNFMVAIQLLDSPSPNPPRPDPLARLRGSEPKKAAAAAAAAAANSPVVKLEPDPFAYLADKAVLHTSTRPALLPYTHPLTALASRVLFFGYYLVFPHTETTTLVVPMAERLAFGRGGPVPSSLFLEVQAGQSLQVYAASVTFAAQLTGLRWFMYHYRITAFIYFTGTFWAVEVMFMALTWLAIHRLLFTGASLEDEAGCEDQGAGVDGGGAVKVKVEDDLSDTERTFPSTSKQPPLKYEGNAAKLEGGAAAVGEAAGSVAGSGSVAGADADDEDDEEPTAAGEASGSGWRDSGIGTGHSDHARRGNARRRQSRGGQSSKA</sequence>
<feature type="transmembrane region" description="Helical" evidence="8">
    <location>
        <begin position="48"/>
        <end position="69"/>
    </location>
</feature>
<accession>A0AAE1C860</accession>
<feature type="region of interest" description="Disordered" evidence="7">
    <location>
        <begin position="383"/>
        <end position="447"/>
    </location>
</feature>
<dbReference type="EMBL" id="JAULSO010000005">
    <property type="protein sequence ID" value="KAK3682518.1"/>
    <property type="molecule type" value="Genomic_DNA"/>
</dbReference>
<feature type="transmembrane region" description="Helical" evidence="8">
    <location>
        <begin position="287"/>
        <end position="310"/>
    </location>
</feature>
<dbReference type="CDD" id="cd23995">
    <property type="entry name" value="Seipin_BSCL2_like"/>
    <property type="match status" value="1"/>
</dbReference>
<feature type="region of interest" description="Disordered" evidence="7">
    <location>
        <begin position="344"/>
        <end position="365"/>
    </location>
</feature>
<evidence type="ECO:0000256" key="8">
    <source>
        <dbReference type="SAM" id="Phobius"/>
    </source>
</evidence>
<dbReference type="GO" id="GO:0005789">
    <property type="term" value="C:endoplasmic reticulum membrane"/>
    <property type="evidence" value="ECO:0007669"/>
    <property type="project" value="UniProtKB-SubCell"/>
</dbReference>